<keyword evidence="3" id="KW-0812">Transmembrane</keyword>
<dbReference type="GO" id="GO:0070382">
    <property type="term" value="C:exocytic vesicle"/>
    <property type="evidence" value="ECO:0007669"/>
    <property type="project" value="TreeGrafter"/>
</dbReference>
<dbReference type="GO" id="GO:0001786">
    <property type="term" value="F:phosphatidylserine binding"/>
    <property type="evidence" value="ECO:0007669"/>
    <property type="project" value="TreeGrafter"/>
</dbReference>
<evidence type="ECO:0000313" key="6">
    <source>
        <dbReference type="Proteomes" id="UP000242188"/>
    </source>
</evidence>
<feature type="domain" description="C2" evidence="4">
    <location>
        <begin position="286"/>
        <end position="420"/>
    </location>
</feature>
<dbReference type="GO" id="GO:0000149">
    <property type="term" value="F:SNARE binding"/>
    <property type="evidence" value="ECO:0007669"/>
    <property type="project" value="TreeGrafter"/>
</dbReference>
<keyword evidence="3" id="KW-1133">Transmembrane helix</keyword>
<proteinExistence type="predicted"/>
<dbReference type="GO" id="GO:0005544">
    <property type="term" value="F:calcium-dependent phospholipid binding"/>
    <property type="evidence" value="ECO:0007669"/>
    <property type="project" value="TreeGrafter"/>
</dbReference>
<dbReference type="FunFam" id="2.60.40.150:FF:000179">
    <property type="entry name" value="synaptotagmin-5 isoform X2"/>
    <property type="match status" value="1"/>
</dbReference>
<dbReference type="OrthoDB" id="67700at2759"/>
<name>A0A210QNF1_MIZYE</name>
<gene>
    <name evidence="5" type="ORF">KP79_PYT06767</name>
</gene>
<dbReference type="AlphaFoldDB" id="A0A210QNF1"/>
<keyword evidence="1" id="KW-0677">Repeat</keyword>
<evidence type="ECO:0000313" key="5">
    <source>
        <dbReference type="EMBL" id="OWF50238.1"/>
    </source>
</evidence>
<dbReference type="Proteomes" id="UP000242188">
    <property type="component" value="Unassembled WGS sequence"/>
</dbReference>
<dbReference type="GO" id="GO:0017156">
    <property type="term" value="P:calcium-ion regulated exocytosis"/>
    <property type="evidence" value="ECO:0007669"/>
    <property type="project" value="TreeGrafter"/>
</dbReference>
<protein>
    <submittedName>
        <fullName evidence="5">Synaptotagmin-C</fullName>
    </submittedName>
</protein>
<dbReference type="InterPro" id="IPR001565">
    <property type="entry name" value="Synaptotagmin"/>
</dbReference>
<dbReference type="PANTHER" id="PTHR10024">
    <property type="entry name" value="SYNAPTOTAGMIN"/>
    <property type="match status" value="1"/>
</dbReference>
<dbReference type="PROSITE" id="PS50004">
    <property type="entry name" value="C2"/>
    <property type="match status" value="2"/>
</dbReference>
<feature type="region of interest" description="Disordered" evidence="2">
    <location>
        <begin position="80"/>
        <end position="109"/>
    </location>
</feature>
<dbReference type="InterPro" id="IPR000008">
    <property type="entry name" value="C2_dom"/>
</dbReference>
<evidence type="ECO:0000256" key="3">
    <source>
        <dbReference type="SAM" id="Phobius"/>
    </source>
</evidence>
<dbReference type="EMBL" id="NEDP02002733">
    <property type="protein sequence ID" value="OWF50238.1"/>
    <property type="molecule type" value="Genomic_DNA"/>
</dbReference>
<dbReference type="GO" id="GO:0030276">
    <property type="term" value="F:clathrin binding"/>
    <property type="evidence" value="ECO:0007669"/>
    <property type="project" value="TreeGrafter"/>
</dbReference>
<evidence type="ECO:0000259" key="4">
    <source>
        <dbReference type="PROSITE" id="PS50004"/>
    </source>
</evidence>
<dbReference type="STRING" id="6573.A0A210QNF1"/>
<reference evidence="5 6" key="1">
    <citation type="journal article" date="2017" name="Nat. Ecol. Evol.">
        <title>Scallop genome provides insights into evolution of bilaterian karyotype and development.</title>
        <authorList>
            <person name="Wang S."/>
            <person name="Zhang J."/>
            <person name="Jiao W."/>
            <person name="Li J."/>
            <person name="Xun X."/>
            <person name="Sun Y."/>
            <person name="Guo X."/>
            <person name="Huan P."/>
            <person name="Dong B."/>
            <person name="Zhang L."/>
            <person name="Hu X."/>
            <person name="Sun X."/>
            <person name="Wang J."/>
            <person name="Zhao C."/>
            <person name="Wang Y."/>
            <person name="Wang D."/>
            <person name="Huang X."/>
            <person name="Wang R."/>
            <person name="Lv J."/>
            <person name="Li Y."/>
            <person name="Zhang Z."/>
            <person name="Liu B."/>
            <person name="Lu W."/>
            <person name="Hui Y."/>
            <person name="Liang J."/>
            <person name="Zhou Z."/>
            <person name="Hou R."/>
            <person name="Li X."/>
            <person name="Liu Y."/>
            <person name="Li H."/>
            <person name="Ning X."/>
            <person name="Lin Y."/>
            <person name="Zhao L."/>
            <person name="Xing Q."/>
            <person name="Dou J."/>
            <person name="Li Y."/>
            <person name="Mao J."/>
            <person name="Guo H."/>
            <person name="Dou H."/>
            <person name="Li T."/>
            <person name="Mu C."/>
            <person name="Jiang W."/>
            <person name="Fu Q."/>
            <person name="Fu X."/>
            <person name="Miao Y."/>
            <person name="Liu J."/>
            <person name="Yu Q."/>
            <person name="Li R."/>
            <person name="Liao H."/>
            <person name="Li X."/>
            <person name="Kong Y."/>
            <person name="Jiang Z."/>
            <person name="Chourrout D."/>
            <person name="Li R."/>
            <person name="Bao Z."/>
        </authorList>
    </citation>
    <scope>NUCLEOTIDE SEQUENCE [LARGE SCALE GENOMIC DNA]</scope>
    <source>
        <strain evidence="5 6">PY_sf001</strain>
    </source>
</reference>
<dbReference type="GO" id="GO:0005886">
    <property type="term" value="C:plasma membrane"/>
    <property type="evidence" value="ECO:0007669"/>
    <property type="project" value="TreeGrafter"/>
</dbReference>
<keyword evidence="6" id="KW-1185">Reference proteome</keyword>
<dbReference type="CDD" id="cd00276">
    <property type="entry name" value="C2B_Synaptotagmin"/>
    <property type="match status" value="1"/>
</dbReference>
<organism evidence="5 6">
    <name type="scientific">Mizuhopecten yessoensis</name>
    <name type="common">Japanese scallop</name>
    <name type="synonym">Patinopecten yessoensis</name>
    <dbReference type="NCBI Taxonomy" id="6573"/>
    <lineage>
        <taxon>Eukaryota</taxon>
        <taxon>Metazoa</taxon>
        <taxon>Spiralia</taxon>
        <taxon>Lophotrochozoa</taxon>
        <taxon>Mollusca</taxon>
        <taxon>Bivalvia</taxon>
        <taxon>Autobranchia</taxon>
        <taxon>Pteriomorphia</taxon>
        <taxon>Pectinida</taxon>
        <taxon>Pectinoidea</taxon>
        <taxon>Pectinidae</taxon>
        <taxon>Mizuhopecten</taxon>
    </lineage>
</organism>
<dbReference type="PRINTS" id="PR00399">
    <property type="entry name" value="SYNAPTOTAGMN"/>
</dbReference>
<dbReference type="PANTHER" id="PTHR10024:SF378">
    <property type="entry name" value="SYNAPTOTAGMIN BETA, ISOFORM D"/>
    <property type="match status" value="1"/>
</dbReference>
<feature type="transmembrane region" description="Helical" evidence="3">
    <location>
        <begin position="6"/>
        <end position="28"/>
    </location>
</feature>
<sequence length="425" mass="48043">MRMVSAVVLGIVCGVTGVIVATVIVVICRLYRRKYRHRTCVPPCGYDAVGDYKPPSLMSISSGSQDVQLTKEHRAIQPRSTSITSRTSISTMSRGSIRSDTLTEETSSISARSDTSVDSCIFDPSFGAIRPDLYPRKDAVLQQSSVDQNLGRLHIRLKYDFRTSDIIIHLIEAQDLISTDQKDSEGGSFGDPYVRLAILPEVDERIRQSSVKRKTCNPFYNEYFKFPLTIDDVRDKTLVFHIYDYDKFSRHKIIGEVQVDLRKVDVTNSVEMWCDILKHHKCTGGDYGEVLLSLSYLPTAERLTVVVMKAKDLRMTGVAGSSDTYIRVSLTVEGKKVKRKKTTVKRNTTCPVWNEALAFNVPAELLPKVSLEVAVMDHHDLIGHGDIVGRCLIGPDKEDQEGKHWNDMMQNHRKSMAMWHHLHKR</sequence>
<comment type="caution">
    <text evidence="5">The sequence shown here is derived from an EMBL/GenBank/DDBJ whole genome shotgun (WGS) entry which is preliminary data.</text>
</comment>
<keyword evidence="3" id="KW-0472">Membrane</keyword>
<dbReference type="SMART" id="SM00239">
    <property type="entry name" value="C2"/>
    <property type="match status" value="2"/>
</dbReference>
<feature type="compositionally biased region" description="Low complexity" evidence="2">
    <location>
        <begin position="80"/>
        <end position="99"/>
    </location>
</feature>
<dbReference type="SUPFAM" id="SSF49562">
    <property type="entry name" value="C2 domain (Calcium/lipid-binding domain, CaLB)"/>
    <property type="match status" value="2"/>
</dbReference>
<dbReference type="Pfam" id="PF00168">
    <property type="entry name" value="C2"/>
    <property type="match status" value="2"/>
</dbReference>
<dbReference type="InterPro" id="IPR035892">
    <property type="entry name" value="C2_domain_sf"/>
</dbReference>
<feature type="domain" description="C2" evidence="4">
    <location>
        <begin position="149"/>
        <end position="274"/>
    </location>
</feature>
<dbReference type="Gene3D" id="2.60.40.150">
    <property type="entry name" value="C2 domain"/>
    <property type="match status" value="2"/>
</dbReference>
<evidence type="ECO:0000256" key="2">
    <source>
        <dbReference type="SAM" id="MobiDB-lite"/>
    </source>
</evidence>
<evidence type="ECO:0000256" key="1">
    <source>
        <dbReference type="ARBA" id="ARBA00022737"/>
    </source>
</evidence>
<dbReference type="GO" id="GO:0005509">
    <property type="term" value="F:calcium ion binding"/>
    <property type="evidence" value="ECO:0007669"/>
    <property type="project" value="TreeGrafter"/>
</dbReference>
<accession>A0A210QNF1</accession>